<dbReference type="Proteomes" id="UP001595476">
    <property type="component" value="Unassembled WGS sequence"/>
</dbReference>
<keyword evidence="1" id="KW-0479">Metal-binding</keyword>
<keyword evidence="1" id="KW-0862">Zinc</keyword>
<evidence type="ECO:0000256" key="1">
    <source>
        <dbReference type="PROSITE-ProRule" id="PRU01250"/>
    </source>
</evidence>
<dbReference type="InterPro" id="IPR059188">
    <property type="entry name" value="Znf_CLPX-like"/>
</dbReference>
<feature type="binding site" evidence="1">
    <location>
        <position position="97"/>
    </location>
    <ligand>
        <name>Zn(2+)</name>
        <dbReference type="ChEBI" id="CHEBI:29105"/>
    </ligand>
</feature>
<organism evidence="3 4">
    <name type="scientific">Litoribrevibacter euphylliae</name>
    <dbReference type="NCBI Taxonomy" id="1834034"/>
    <lineage>
        <taxon>Bacteria</taxon>
        <taxon>Pseudomonadati</taxon>
        <taxon>Pseudomonadota</taxon>
        <taxon>Gammaproteobacteria</taxon>
        <taxon>Oceanospirillales</taxon>
        <taxon>Oceanospirillaceae</taxon>
        <taxon>Litoribrevibacter</taxon>
    </lineage>
</organism>
<dbReference type="SMART" id="SM00994">
    <property type="entry name" value="zf-C4_ClpX"/>
    <property type="match status" value="1"/>
</dbReference>
<proteinExistence type="inferred from homology"/>
<dbReference type="PROSITE" id="PS51902">
    <property type="entry name" value="CLPX_ZB"/>
    <property type="match status" value="1"/>
</dbReference>
<reference evidence="4" key="1">
    <citation type="journal article" date="2019" name="Int. J. Syst. Evol. Microbiol.">
        <title>The Global Catalogue of Microorganisms (GCM) 10K type strain sequencing project: providing services to taxonomists for standard genome sequencing and annotation.</title>
        <authorList>
            <consortium name="The Broad Institute Genomics Platform"/>
            <consortium name="The Broad Institute Genome Sequencing Center for Infectious Disease"/>
            <person name="Wu L."/>
            <person name="Ma J."/>
        </authorList>
    </citation>
    <scope>NUCLEOTIDE SEQUENCE [LARGE SCALE GENOMIC DNA]</scope>
    <source>
        <strain evidence="4">KCTC 52438</strain>
    </source>
</reference>
<dbReference type="RefSeq" id="WP_386722919.1">
    <property type="nucleotide sequence ID" value="NZ_JBHRSZ010000007.1"/>
</dbReference>
<feature type="domain" description="ClpX-type ZB" evidence="2">
    <location>
        <begin position="59"/>
        <end position="104"/>
    </location>
</feature>
<comment type="similarity">
    <text evidence="1">Belongs to the ClpX chaperone family.</text>
</comment>
<protein>
    <submittedName>
        <fullName evidence="3">ClpX C4-type zinc finger protein</fullName>
    </submittedName>
</protein>
<keyword evidence="1" id="KW-0143">Chaperone</keyword>
<dbReference type="InterPro" id="IPR038366">
    <property type="entry name" value="Znf_CppX_C4_sf"/>
</dbReference>
<feature type="binding site" evidence="1">
    <location>
        <position position="94"/>
    </location>
    <ligand>
        <name>Zn(2+)</name>
        <dbReference type="ChEBI" id="CHEBI:29105"/>
    </ligand>
</feature>
<feature type="binding site" evidence="1">
    <location>
        <position position="71"/>
    </location>
    <ligand>
        <name>Zn(2+)</name>
        <dbReference type="ChEBI" id="CHEBI:29105"/>
    </ligand>
</feature>
<name>A0ABV7HJZ0_9GAMM</name>
<gene>
    <name evidence="3" type="ORF">ACFOEK_18300</name>
</gene>
<accession>A0ABV7HJZ0</accession>
<dbReference type="EMBL" id="JBHRSZ010000007">
    <property type="protein sequence ID" value="MFC3152998.1"/>
    <property type="molecule type" value="Genomic_DNA"/>
</dbReference>
<keyword evidence="4" id="KW-1185">Reference proteome</keyword>
<evidence type="ECO:0000313" key="4">
    <source>
        <dbReference type="Proteomes" id="UP001595476"/>
    </source>
</evidence>
<evidence type="ECO:0000313" key="3">
    <source>
        <dbReference type="EMBL" id="MFC3152998.1"/>
    </source>
</evidence>
<comment type="caution">
    <text evidence="3">The sequence shown here is derived from an EMBL/GenBank/DDBJ whole genome shotgun (WGS) entry which is preliminary data.</text>
</comment>
<dbReference type="Gene3D" id="6.20.220.10">
    <property type="entry name" value="ClpX chaperone, C4-type zinc finger domain"/>
    <property type="match status" value="1"/>
</dbReference>
<sequence>MNDEQKQQLKELLTHFTEQEKLDLKQQTGIDLDTDLDPDNIDPELAEILIDSGVLDDRPQLSKVTGGDACCSFCGKSTADVGTLITSPTGAKICRQCILQYQSS</sequence>
<evidence type="ECO:0000259" key="2">
    <source>
        <dbReference type="PROSITE" id="PS51902"/>
    </source>
</evidence>
<dbReference type="InterPro" id="IPR010603">
    <property type="entry name" value="Znf_CppX_C4"/>
</dbReference>
<dbReference type="Pfam" id="PF06689">
    <property type="entry name" value="zf-C4_ClpX"/>
    <property type="match status" value="1"/>
</dbReference>
<feature type="binding site" evidence="1">
    <location>
        <position position="74"/>
    </location>
    <ligand>
        <name>Zn(2+)</name>
        <dbReference type="ChEBI" id="CHEBI:29105"/>
    </ligand>
</feature>